<dbReference type="InterPro" id="IPR035472">
    <property type="entry name" value="RpiR-like_SIS"/>
</dbReference>
<dbReference type="GO" id="GO:0003700">
    <property type="term" value="F:DNA-binding transcription factor activity"/>
    <property type="evidence" value="ECO:0007669"/>
    <property type="project" value="InterPro"/>
</dbReference>
<accession>A0A918XTV1</accession>
<proteinExistence type="predicted"/>
<keyword evidence="3" id="KW-0804">Transcription</keyword>
<dbReference type="PANTHER" id="PTHR30514">
    <property type="entry name" value="GLUCOKINASE"/>
    <property type="match status" value="1"/>
</dbReference>
<dbReference type="PROSITE" id="PS51464">
    <property type="entry name" value="SIS"/>
    <property type="match status" value="1"/>
</dbReference>
<dbReference type="CDD" id="cd05013">
    <property type="entry name" value="SIS_RpiR"/>
    <property type="match status" value="1"/>
</dbReference>
<dbReference type="Gene3D" id="3.40.50.10490">
    <property type="entry name" value="Glucose-6-phosphate isomerase like protein, domain 1"/>
    <property type="match status" value="1"/>
</dbReference>
<name>A0A918XTV1_9PROT</name>
<dbReference type="GO" id="GO:0003677">
    <property type="term" value="F:DNA binding"/>
    <property type="evidence" value="ECO:0007669"/>
    <property type="project" value="UniProtKB-KW"/>
</dbReference>
<organism evidence="6 7">
    <name type="scientific">Thalassobaculum fulvum</name>
    <dbReference type="NCBI Taxonomy" id="1633335"/>
    <lineage>
        <taxon>Bacteria</taxon>
        <taxon>Pseudomonadati</taxon>
        <taxon>Pseudomonadota</taxon>
        <taxon>Alphaproteobacteria</taxon>
        <taxon>Rhodospirillales</taxon>
        <taxon>Thalassobaculaceae</taxon>
        <taxon>Thalassobaculum</taxon>
    </lineage>
</organism>
<keyword evidence="2" id="KW-0238">DNA-binding</keyword>
<protein>
    <submittedName>
        <fullName evidence="6">Transcriptional regulator</fullName>
    </submittedName>
</protein>
<evidence type="ECO:0000259" key="5">
    <source>
        <dbReference type="PROSITE" id="PS51464"/>
    </source>
</evidence>
<comment type="caution">
    <text evidence="6">The sequence shown here is derived from an EMBL/GenBank/DDBJ whole genome shotgun (WGS) entry which is preliminary data.</text>
</comment>
<dbReference type="InterPro" id="IPR001347">
    <property type="entry name" value="SIS_dom"/>
</dbReference>
<dbReference type="InterPro" id="IPR046348">
    <property type="entry name" value="SIS_dom_sf"/>
</dbReference>
<dbReference type="Proteomes" id="UP000630353">
    <property type="component" value="Unassembled WGS sequence"/>
</dbReference>
<reference evidence="6" key="2">
    <citation type="submission" date="2020-09" db="EMBL/GenBank/DDBJ databases">
        <authorList>
            <person name="Sun Q."/>
            <person name="Kim S."/>
        </authorList>
    </citation>
    <scope>NUCLEOTIDE SEQUENCE</scope>
    <source>
        <strain evidence="6">KCTC 42651</strain>
    </source>
</reference>
<dbReference type="InterPro" id="IPR036388">
    <property type="entry name" value="WH-like_DNA-bd_sf"/>
</dbReference>
<dbReference type="AlphaFoldDB" id="A0A918XTV1"/>
<evidence type="ECO:0000313" key="6">
    <source>
        <dbReference type="EMBL" id="GHD52988.1"/>
    </source>
</evidence>
<keyword evidence="7" id="KW-1185">Reference proteome</keyword>
<keyword evidence="1" id="KW-0805">Transcription regulation</keyword>
<reference evidence="6" key="1">
    <citation type="journal article" date="2014" name="Int. J. Syst. Evol. Microbiol.">
        <title>Complete genome sequence of Corynebacterium casei LMG S-19264T (=DSM 44701T), isolated from a smear-ripened cheese.</title>
        <authorList>
            <consortium name="US DOE Joint Genome Institute (JGI-PGF)"/>
            <person name="Walter F."/>
            <person name="Albersmeier A."/>
            <person name="Kalinowski J."/>
            <person name="Ruckert C."/>
        </authorList>
    </citation>
    <scope>NUCLEOTIDE SEQUENCE</scope>
    <source>
        <strain evidence="6">KCTC 42651</strain>
    </source>
</reference>
<gene>
    <name evidence="6" type="ORF">GCM10017083_29040</name>
</gene>
<dbReference type="PANTHER" id="PTHR30514:SF18">
    <property type="entry name" value="RPIR-FAMILY TRANSCRIPTIONAL REGULATOR"/>
    <property type="match status" value="1"/>
</dbReference>
<dbReference type="SUPFAM" id="SSF46689">
    <property type="entry name" value="Homeodomain-like"/>
    <property type="match status" value="1"/>
</dbReference>
<dbReference type="SUPFAM" id="SSF53697">
    <property type="entry name" value="SIS domain"/>
    <property type="match status" value="1"/>
</dbReference>
<feature type="domain" description="SIS" evidence="5">
    <location>
        <begin position="132"/>
        <end position="269"/>
    </location>
</feature>
<dbReference type="Gene3D" id="1.10.10.10">
    <property type="entry name" value="Winged helix-like DNA-binding domain superfamily/Winged helix DNA-binding domain"/>
    <property type="match status" value="1"/>
</dbReference>
<sequence length="292" mass="31449">MSSHGIETTFAERVRAAVERLTLAERRVARYFADHREEVLVASAAELARKAETSDATVVRTAKALGYEGLDALRRELAEELRRDLSPAGRVARTLQSVGGDPDAAFAATLDLHAESIASLRRSVTAPQFRAAVEHVVQAGRVAVFGLGPSSAMAEYLAVQLGRFGLDTLALTESGLLLADRLLRLRPGDLLVVMAYGRIYPELRAVFDRADALGVPRILMTDTLGAEIGGRADLVLDIPRGRADTVSLHTATLAFIEALLVGVAARRPEQTLEALRELNRLRAEVAGPDLAL</sequence>
<dbReference type="PROSITE" id="PS51071">
    <property type="entry name" value="HTH_RPIR"/>
    <property type="match status" value="1"/>
</dbReference>
<dbReference type="InterPro" id="IPR047640">
    <property type="entry name" value="RpiR-like"/>
</dbReference>
<dbReference type="Pfam" id="PF01380">
    <property type="entry name" value="SIS"/>
    <property type="match status" value="1"/>
</dbReference>
<dbReference type="Pfam" id="PF01418">
    <property type="entry name" value="HTH_6"/>
    <property type="match status" value="1"/>
</dbReference>
<evidence type="ECO:0000313" key="7">
    <source>
        <dbReference type="Proteomes" id="UP000630353"/>
    </source>
</evidence>
<evidence type="ECO:0000256" key="1">
    <source>
        <dbReference type="ARBA" id="ARBA00023015"/>
    </source>
</evidence>
<dbReference type="EMBL" id="BMZS01000006">
    <property type="protein sequence ID" value="GHD52988.1"/>
    <property type="molecule type" value="Genomic_DNA"/>
</dbReference>
<dbReference type="InterPro" id="IPR000281">
    <property type="entry name" value="HTH_RpiR"/>
</dbReference>
<evidence type="ECO:0000256" key="2">
    <source>
        <dbReference type="ARBA" id="ARBA00023125"/>
    </source>
</evidence>
<dbReference type="GO" id="GO:1901135">
    <property type="term" value="P:carbohydrate derivative metabolic process"/>
    <property type="evidence" value="ECO:0007669"/>
    <property type="project" value="InterPro"/>
</dbReference>
<dbReference type="InterPro" id="IPR009057">
    <property type="entry name" value="Homeodomain-like_sf"/>
</dbReference>
<feature type="domain" description="HTH rpiR-type" evidence="4">
    <location>
        <begin position="8"/>
        <end position="84"/>
    </location>
</feature>
<dbReference type="RefSeq" id="WP_189990801.1">
    <property type="nucleotide sequence ID" value="NZ_BMZS01000006.1"/>
</dbReference>
<evidence type="ECO:0000256" key="3">
    <source>
        <dbReference type="ARBA" id="ARBA00023163"/>
    </source>
</evidence>
<dbReference type="GO" id="GO:0097367">
    <property type="term" value="F:carbohydrate derivative binding"/>
    <property type="evidence" value="ECO:0007669"/>
    <property type="project" value="InterPro"/>
</dbReference>
<evidence type="ECO:0000259" key="4">
    <source>
        <dbReference type="PROSITE" id="PS51071"/>
    </source>
</evidence>